<dbReference type="EMBL" id="BK001831">
    <property type="protein sequence ID" value="DAA02675.1"/>
    <property type="molecule type" value="Genomic_DNA"/>
</dbReference>
<evidence type="ECO:0000256" key="1">
    <source>
        <dbReference type="SAM" id="SignalP"/>
    </source>
</evidence>
<evidence type="ECO:0000313" key="2">
    <source>
        <dbReference type="EMBL" id="DAA02675.1"/>
    </source>
</evidence>
<dbReference type="AlphaFoldDB" id="Q6IM35"/>
<accession>Q6IM35</accession>
<keyword evidence="1" id="KW-0732">Signal</keyword>
<proteinExistence type="predicted"/>
<protein>
    <submittedName>
        <fullName evidence="2">HDC07564</fullName>
    </submittedName>
</protein>
<feature type="signal peptide" evidence="1">
    <location>
        <begin position="1"/>
        <end position="17"/>
    </location>
</feature>
<feature type="chain" id="PRO_5004274733" evidence="1">
    <location>
        <begin position="18"/>
        <end position="109"/>
    </location>
</feature>
<gene>
    <name evidence="2" type="ORF">HDC07564</name>
</gene>
<sequence length="109" mass="12513">MFLLQLLLQCLHLMCVAEIGTRVKCIPLSFESVSKIRNRYWNRYRNQDQNTHRTPNLEACRFASLLQFILIACRRKKQADGCCVSKAGAQLSRSELKSVKLRPDGGLED</sequence>
<organism evidence="2">
    <name type="scientific">Drosophila melanogaster</name>
    <name type="common">Fruit fly</name>
    <dbReference type="NCBI Taxonomy" id="7227"/>
    <lineage>
        <taxon>Eukaryota</taxon>
        <taxon>Metazoa</taxon>
        <taxon>Ecdysozoa</taxon>
        <taxon>Arthropoda</taxon>
        <taxon>Hexapoda</taxon>
        <taxon>Insecta</taxon>
        <taxon>Pterygota</taxon>
        <taxon>Neoptera</taxon>
        <taxon>Endopterygota</taxon>
        <taxon>Diptera</taxon>
        <taxon>Brachycera</taxon>
        <taxon>Muscomorpha</taxon>
        <taxon>Ephydroidea</taxon>
        <taxon>Drosophilidae</taxon>
        <taxon>Drosophila</taxon>
        <taxon>Sophophora</taxon>
    </lineage>
</organism>
<name>Q6IM35_DROME</name>
<reference evidence="2" key="1">
    <citation type="journal article" date="2003" name="Genome Biol.">
        <title>An integrated gene annotation and transcriptional profiling approach towards the full gene content of the Drosophila genome.</title>
        <authorList>
            <person name="Hild M."/>
            <person name="Beckmann B."/>
            <person name="Haas S.A."/>
            <person name="Koch B."/>
            <person name="Solovyev V."/>
            <person name="Busold C."/>
            <person name="Fellenberg K."/>
            <person name="Boutros M."/>
            <person name="Vingron M."/>
            <person name="Sauer F."/>
            <person name="Hoheisel J.D."/>
            <person name="Paro R."/>
        </authorList>
    </citation>
    <scope>NUCLEOTIDE SEQUENCE</scope>
</reference>